<sequence length="151" mass="17213">MRDFAYINSNFIEPVCATSIPEDNPCYQPSVYDSVSLEECQDSNGNKYFSRLGTVRILLHAEKYRRLLGDDNINQLMKEMHPTSATLQDGLTDDQRMEMIVSRHCQSLSERQSLMSALSERMRQLKLDLEFEKQAEQQAEPAIASATASTE</sequence>
<reference evidence="1" key="1">
    <citation type="submission" date="2021-04" db="EMBL/GenBank/DDBJ databases">
        <title>Genomes of microviruses identified in yellow-bellied marmot fecal samples.</title>
        <authorList>
            <person name="Varsani A."/>
            <person name="Kraberger S."/>
            <person name="Chatterjee A."/>
            <person name="Richet C."/>
            <person name="Fontenele R.S."/>
            <person name="Schmidlin K."/>
            <person name="Blumstein D.T."/>
        </authorList>
    </citation>
    <scope>NUCLEOTIDE SEQUENCE</scope>
    <source>
        <strain evidence="1">Mar56</strain>
    </source>
</reference>
<proteinExistence type="predicted"/>
<accession>A0A8F5MJU6</accession>
<protein>
    <recommendedName>
        <fullName evidence="2">Internal scaffolding protein</fullName>
    </recommendedName>
</protein>
<evidence type="ECO:0000313" key="1">
    <source>
        <dbReference type="EMBL" id="QXN75269.1"/>
    </source>
</evidence>
<organism evidence="1">
    <name type="scientific">Microvirus mar56</name>
    <dbReference type="NCBI Taxonomy" id="2851192"/>
    <lineage>
        <taxon>Viruses</taxon>
        <taxon>Monodnaviria</taxon>
        <taxon>Sangervirae</taxon>
        <taxon>Phixviricota</taxon>
        <taxon>Malgrandaviricetes</taxon>
        <taxon>Petitvirales</taxon>
        <taxon>Microviridae</taxon>
    </lineage>
</organism>
<name>A0A8F5MJU6_9VIRU</name>
<evidence type="ECO:0008006" key="2">
    <source>
        <dbReference type="Google" id="ProtNLM"/>
    </source>
</evidence>
<dbReference type="EMBL" id="MZ089802">
    <property type="protein sequence ID" value="QXN75269.1"/>
    <property type="molecule type" value="Genomic_DNA"/>
</dbReference>